<dbReference type="InterPro" id="IPR052953">
    <property type="entry name" value="Ser-rich/MCO-related"/>
</dbReference>
<keyword evidence="2" id="KW-0732">Signal</keyword>
<feature type="chain" id="PRO_5026130152" description="Cupredoxin" evidence="2">
    <location>
        <begin position="20"/>
        <end position="229"/>
    </location>
</feature>
<evidence type="ECO:0000313" key="3">
    <source>
        <dbReference type="EMBL" id="KAF2684636.1"/>
    </source>
</evidence>
<accession>A0A6G1J291</accession>
<organism evidence="3 4">
    <name type="scientific">Lentithecium fluviatile CBS 122367</name>
    <dbReference type="NCBI Taxonomy" id="1168545"/>
    <lineage>
        <taxon>Eukaryota</taxon>
        <taxon>Fungi</taxon>
        <taxon>Dikarya</taxon>
        <taxon>Ascomycota</taxon>
        <taxon>Pezizomycotina</taxon>
        <taxon>Dothideomycetes</taxon>
        <taxon>Pleosporomycetidae</taxon>
        <taxon>Pleosporales</taxon>
        <taxon>Massarineae</taxon>
        <taxon>Lentitheciaceae</taxon>
        <taxon>Lentithecium</taxon>
    </lineage>
</organism>
<dbReference type="AlphaFoldDB" id="A0A6G1J291"/>
<feature type="region of interest" description="Disordered" evidence="1">
    <location>
        <begin position="177"/>
        <end position="209"/>
    </location>
</feature>
<dbReference type="PANTHER" id="PTHR34883:SF17">
    <property type="entry name" value="CUPREDOXIN"/>
    <property type="match status" value="1"/>
</dbReference>
<sequence length="229" mass="23091">MLFTSIVCAALAQSLTASAATMMVTVGANNQFTFTPNSVTAQPGDMVAFNFVTQNHSVASSNANTPCQPQRNAVFSDFQPVAAPASAASGRNGKGRKGKKNNKRQAGNTPMFMLPITDTNPMYIYCSQAQHCQQGMVMVINPPDANAVQKYQNKAARANNNVSPQGGISGGSVVNNAAGTNPPNGVLGANQPAGPAANGKGKGKGKGKAAGGVAGALAGLVGGKGKGNN</sequence>
<feature type="signal peptide" evidence="2">
    <location>
        <begin position="1"/>
        <end position="19"/>
    </location>
</feature>
<dbReference type="OrthoDB" id="5421909at2759"/>
<dbReference type="SUPFAM" id="SSF49503">
    <property type="entry name" value="Cupredoxins"/>
    <property type="match status" value="1"/>
</dbReference>
<dbReference type="InterPro" id="IPR008972">
    <property type="entry name" value="Cupredoxin"/>
</dbReference>
<reference evidence="3" key="1">
    <citation type="journal article" date="2020" name="Stud. Mycol.">
        <title>101 Dothideomycetes genomes: a test case for predicting lifestyles and emergence of pathogens.</title>
        <authorList>
            <person name="Haridas S."/>
            <person name="Albert R."/>
            <person name="Binder M."/>
            <person name="Bloem J."/>
            <person name="Labutti K."/>
            <person name="Salamov A."/>
            <person name="Andreopoulos B."/>
            <person name="Baker S."/>
            <person name="Barry K."/>
            <person name="Bills G."/>
            <person name="Bluhm B."/>
            <person name="Cannon C."/>
            <person name="Castanera R."/>
            <person name="Culley D."/>
            <person name="Daum C."/>
            <person name="Ezra D."/>
            <person name="Gonzalez J."/>
            <person name="Henrissat B."/>
            <person name="Kuo A."/>
            <person name="Liang C."/>
            <person name="Lipzen A."/>
            <person name="Lutzoni F."/>
            <person name="Magnuson J."/>
            <person name="Mondo S."/>
            <person name="Nolan M."/>
            <person name="Ohm R."/>
            <person name="Pangilinan J."/>
            <person name="Park H.-J."/>
            <person name="Ramirez L."/>
            <person name="Alfaro M."/>
            <person name="Sun H."/>
            <person name="Tritt A."/>
            <person name="Yoshinaga Y."/>
            <person name="Zwiers L.-H."/>
            <person name="Turgeon B."/>
            <person name="Goodwin S."/>
            <person name="Spatafora J."/>
            <person name="Crous P."/>
            <person name="Grigoriev I."/>
        </authorList>
    </citation>
    <scope>NUCLEOTIDE SEQUENCE</scope>
    <source>
        <strain evidence="3">CBS 122367</strain>
    </source>
</reference>
<feature type="compositionally biased region" description="Basic residues" evidence="1">
    <location>
        <begin position="93"/>
        <end position="103"/>
    </location>
</feature>
<evidence type="ECO:0000256" key="1">
    <source>
        <dbReference type="SAM" id="MobiDB-lite"/>
    </source>
</evidence>
<dbReference type="Proteomes" id="UP000799291">
    <property type="component" value="Unassembled WGS sequence"/>
</dbReference>
<feature type="compositionally biased region" description="Low complexity" evidence="1">
    <location>
        <begin position="188"/>
        <end position="199"/>
    </location>
</feature>
<keyword evidence="4" id="KW-1185">Reference proteome</keyword>
<gene>
    <name evidence="3" type="ORF">K458DRAFT_442941</name>
</gene>
<dbReference type="PANTHER" id="PTHR34883">
    <property type="entry name" value="SERINE-RICH PROTEIN, PUTATIVE-RELATED-RELATED"/>
    <property type="match status" value="1"/>
</dbReference>
<evidence type="ECO:0000256" key="2">
    <source>
        <dbReference type="SAM" id="SignalP"/>
    </source>
</evidence>
<dbReference type="EMBL" id="MU005581">
    <property type="protein sequence ID" value="KAF2684636.1"/>
    <property type="molecule type" value="Genomic_DNA"/>
</dbReference>
<evidence type="ECO:0008006" key="5">
    <source>
        <dbReference type="Google" id="ProtNLM"/>
    </source>
</evidence>
<evidence type="ECO:0000313" key="4">
    <source>
        <dbReference type="Proteomes" id="UP000799291"/>
    </source>
</evidence>
<name>A0A6G1J291_9PLEO</name>
<protein>
    <recommendedName>
        <fullName evidence="5">Cupredoxin</fullName>
    </recommendedName>
</protein>
<dbReference type="Gene3D" id="2.60.40.420">
    <property type="entry name" value="Cupredoxins - blue copper proteins"/>
    <property type="match status" value="1"/>
</dbReference>
<feature type="region of interest" description="Disordered" evidence="1">
    <location>
        <begin position="84"/>
        <end position="110"/>
    </location>
</feature>
<proteinExistence type="predicted"/>